<sequence>MIRSVLMAAGFVMSTVALVWVLGGDLAEDAGSSDQVSRTTRDAMGLQPAMDPLVTPRATETFNTTDLSAGVRPVARPTENAVPTPEPAARAARAMPATSEQRVNDAMQAMGYGILRELQKPVTAAPQPEIAATARVDAPDPSIPVAVAARTYTVQAGDSLPGIAFRHFGTTVAYLQILEANKDVLRTPGELRPGMVLTIPD</sequence>
<proteinExistence type="predicted"/>
<dbReference type="eggNOG" id="COG1652">
    <property type="taxonomic scope" value="Bacteria"/>
</dbReference>
<dbReference type="RefSeq" id="WP_005858244.1">
    <property type="nucleotide sequence ID" value="NZ_AAYA01000005.1"/>
</dbReference>
<dbReference type="InterPro" id="IPR018392">
    <property type="entry name" value="LysM"/>
</dbReference>
<dbReference type="PROSITE" id="PS51782">
    <property type="entry name" value="LYSM"/>
    <property type="match status" value="1"/>
</dbReference>
<dbReference type="SUPFAM" id="SSF54106">
    <property type="entry name" value="LysM domain"/>
    <property type="match status" value="1"/>
</dbReference>
<dbReference type="CDD" id="cd00118">
    <property type="entry name" value="LysM"/>
    <property type="match status" value="1"/>
</dbReference>
<evidence type="ECO:0000256" key="1">
    <source>
        <dbReference type="SAM" id="MobiDB-lite"/>
    </source>
</evidence>
<name>A3K2G5_SAGS3</name>
<dbReference type="SMART" id="SM00257">
    <property type="entry name" value="LysM"/>
    <property type="match status" value="1"/>
</dbReference>
<dbReference type="AlphaFoldDB" id="A3K2G5"/>
<feature type="domain" description="LysM" evidence="2">
    <location>
        <begin position="150"/>
        <end position="199"/>
    </location>
</feature>
<dbReference type="InterPro" id="IPR036779">
    <property type="entry name" value="LysM_dom_sf"/>
</dbReference>
<keyword evidence="4" id="KW-1185">Reference proteome</keyword>
<organism evidence="3 4">
    <name type="scientific">Sagittula stellata (strain ATCC 700073 / DSM 11524 / E-37)</name>
    <dbReference type="NCBI Taxonomy" id="388399"/>
    <lineage>
        <taxon>Bacteria</taxon>
        <taxon>Pseudomonadati</taxon>
        <taxon>Pseudomonadota</taxon>
        <taxon>Alphaproteobacteria</taxon>
        <taxon>Rhodobacterales</taxon>
        <taxon>Roseobacteraceae</taxon>
        <taxon>Sagittula</taxon>
    </lineage>
</organism>
<evidence type="ECO:0000313" key="4">
    <source>
        <dbReference type="Proteomes" id="UP000005713"/>
    </source>
</evidence>
<accession>A3K2G5</accession>
<gene>
    <name evidence="3" type="ORF">SSE37_16218</name>
</gene>
<comment type="caution">
    <text evidence="3">The sequence shown here is derived from an EMBL/GenBank/DDBJ whole genome shotgun (WGS) entry which is preliminary data.</text>
</comment>
<evidence type="ECO:0000313" key="3">
    <source>
        <dbReference type="EMBL" id="EBA08374.1"/>
    </source>
</evidence>
<dbReference type="Proteomes" id="UP000005713">
    <property type="component" value="Unassembled WGS sequence"/>
</dbReference>
<dbReference type="Gene3D" id="3.10.350.10">
    <property type="entry name" value="LysM domain"/>
    <property type="match status" value="1"/>
</dbReference>
<dbReference type="OrthoDB" id="7877177at2"/>
<evidence type="ECO:0000259" key="2">
    <source>
        <dbReference type="PROSITE" id="PS51782"/>
    </source>
</evidence>
<dbReference type="Pfam" id="PF01476">
    <property type="entry name" value="LysM"/>
    <property type="match status" value="1"/>
</dbReference>
<feature type="region of interest" description="Disordered" evidence="1">
    <location>
        <begin position="72"/>
        <end position="99"/>
    </location>
</feature>
<dbReference type="EMBL" id="AAYA01000005">
    <property type="protein sequence ID" value="EBA08374.1"/>
    <property type="molecule type" value="Genomic_DNA"/>
</dbReference>
<feature type="compositionally biased region" description="Low complexity" evidence="1">
    <location>
        <begin position="81"/>
        <end position="98"/>
    </location>
</feature>
<protein>
    <submittedName>
        <fullName evidence="3">LysM domain protein</fullName>
    </submittedName>
</protein>
<reference evidence="3 4" key="1">
    <citation type="submission" date="2006-06" db="EMBL/GenBank/DDBJ databases">
        <authorList>
            <person name="Moran M.A."/>
            <person name="Ferriera S."/>
            <person name="Johnson J."/>
            <person name="Kravitz S."/>
            <person name="Beeson K."/>
            <person name="Sutton G."/>
            <person name="Rogers Y.-H."/>
            <person name="Friedman R."/>
            <person name="Frazier M."/>
            <person name="Venter J.C."/>
        </authorList>
    </citation>
    <scope>NUCLEOTIDE SEQUENCE [LARGE SCALE GENOMIC DNA]</scope>
    <source>
        <strain evidence="3 4">E-37</strain>
    </source>
</reference>